<keyword evidence="2" id="KW-1185">Reference proteome</keyword>
<evidence type="ECO:0000313" key="2">
    <source>
        <dbReference type="Proteomes" id="UP000626656"/>
    </source>
</evidence>
<accession>A0ABM8MBV1</accession>
<proteinExistence type="predicted"/>
<protein>
    <submittedName>
        <fullName evidence="1">Uncharacterized protein</fullName>
    </submittedName>
</protein>
<dbReference type="Proteomes" id="UP000626656">
    <property type="component" value="Unassembled WGS sequence"/>
</dbReference>
<organism evidence="1 2">
    <name type="scientific">Bathymodiolus thermophilus thioautotrophic gill symbiont</name>
    <dbReference type="NCBI Taxonomy" id="2360"/>
    <lineage>
        <taxon>Bacteria</taxon>
        <taxon>Pseudomonadati</taxon>
        <taxon>Pseudomonadota</taxon>
        <taxon>Gammaproteobacteria</taxon>
        <taxon>sulfur-oxidizing symbionts</taxon>
    </lineage>
</organism>
<reference evidence="1 2" key="1">
    <citation type="submission" date="2020-05" db="EMBL/GenBank/DDBJ databases">
        <authorList>
            <person name="Petersen J."/>
            <person name="Sayavedra L."/>
        </authorList>
    </citation>
    <scope>NUCLEOTIDE SEQUENCE [LARGE SCALE GENOMIC DNA]</scope>
    <source>
        <strain evidence="1">B azoricus SOX ET2 1586I</strain>
    </source>
</reference>
<sequence length="38" mass="4334">MANFPVAYCGLKIITSLALRFPDFQRLEKASAFIFLKI</sequence>
<comment type="caution">
    <text evidence="1">The sequence shown here is derived from an EMBL/GenBank/DDBJ whole genome shotgun (WGS) entry which is preliminary data.</text>
</comment>
<gene>
    <name evidence="1" type="ORF">AZO1586I_2539</name>
</gene>
<name>A0ABM8MBV1_9GAMM</name>
<dbReference type="EMBL" id="CAHJWF010000576">
    <property type="protein sequence ID" value="CAB5508264.1"/>
    <property type="molecule type" value="Genomic_DNA"/>
</dbReference>
<evidence type="ECO:0000313" key="1">
    <source>
        <dbReference type="EMBL" id="CAB5508264.1"/>
    </source>
</evidence>